<reference evidence="2" key="1">
    <citation type="submission" date="2020-05" db="EMBL/GenBank/DDBJ databases">
        <title>Phylogenomic resolution of chytrid fungi.</title>
        <authorList>
            <person name="Stajich J.E."/>
            <person name="Amses K."/>
            <person name="Simmons R."/>
            <person name="Seto K."/>
            <person name="Myers J."/>
            <person name="Bonds A."/>
            <person name="Quandt C.A."/>
            <person name="Barry K."/>
            <person name="Liu P."/>
            <person name="Grigoriev I."/>
            <person name="Longcore J.E."/>
            <person name="James T.Y."/>
        </authorList>
    </citation>
    <scope>NUCLEOTIDE SEQUENCE</scope>
    <source>
        <strain evidence="2">JEL0476</strain>
    </source>
</reference>
<keyword evidence="3" id="KW-1185">Reference proteome</keyword>
<name>A0AAD5TVA4_9FUNG</name>
<gene>
    <name evidence="2" type="ORF">HK099_003458</name>
</gene>
<feature type="non-terminal residue" evidence="2">
    <location>
        <position position="77"/>
    </location>
</feature>
<keyword evidence="1" id="KW-0175">Coiled coil</keyword>
<feature type="non-terminal residue" evidence="2">
    <location>
        <position position="1"/>
    </location>
</feature>
<comment type="caution">
    <text evidence="2">The sequence shown here is derived from an EMBL/GenBank/DDBJ whole genome shotgun (WGS) entry which is preliminary data.</text>
</comment>
<dbReference type="EMBL" id="JADGJW010002263">
    <property type="protein sequence ID" value="KAJ3198795.1"/>
    <property type="molecule type" value="Genomic_DNA"/>
</dbReference>
<dbReference type="AlphaFoldDB" id="A0AAD5TVA4"/>
<evidence type="ECO:0000256" key="1">
    <source>
        <dbReference type="SAM" id="Coils"/>
    </source>
</evidence>
<evidence type="ECO:0000313" key="3">
    <source>
        <dbReference type="Proteomes" id="UP001211065"/>
    </source>
</evidence>
<dbReference type="Proteomes" id="UP001211065">
    <property type="component" value="Unassembled WGS sequence"/>
</dbReference>
<evidence type="ECO:0000313" key="2">
    <source>
        <dbReference type="EMBL" id="KAJ3198795.1"/>
    </source>
</evidence>
<organism evidence="2 3">
    <name type="scientific">Clydaea vesicula</name>
    <dbReference type="NCBI Taxonomy" id="447962"/>
    <lineage>
        <taxon>Eukaryota</taxon>
        <taxon>Fungi</taxon>
        <taxon>Fungi incertae sedis</taxon>
        <taxon>Chytridiomycota</taxon>
        <taxon>Chytridiomycota incertae sedis</taxon>
        <taxon>Chytridiomycetes</taxon>
        <taxon>Lobulomycetales</taxon>
        <taxon>Lobulomycetaceae</taxon>
        <taxon>Clydaea</taxon>
    </lineage>
</organism>
<protein>
    <submittedName>
        <fullName evidence="2">Uncharacterized protein</fullName>
    </submittedName>
</protein>
<feature type="coiled-coil region" evidence="1">
    <location>
        <begin position="18"/>
        <end position="45"/>
    </location>
</feature>
<sequence length="77" mass="8997">TIEINKVPTEDLNIKENHELIKNENLNLKKEIDKLNFKLKNLEADLTTRLDKSKPVQNLINILKSKNDEIVYLKSLI</sequence>
<proteinExistence type="predicted"/>
<accession>A0AAD5TVA4</accession>